<dbReference type="GO" id="GO:0016887">
    <property type="term" value="F:ATP hydrolysis activity"/>
    <property type="evidence" value="ECO:0007669"/>
    <property type="project" value="InterPro"/>
</dbReference>
<evidence type="ECO:0000259" key="5">
    <source>
        <dbReference type="PROSITE" id="PS50893"/>
    </source>
</evidence>
<keyword evidence="4 6" id="KW-0067">ATP-binding</keyword>
<dbReference type="InterPro" id="IPR003439">
    <property type="entry name" value="ABC_transporter-like_ATP-bd"/>
</dbReference>
<organism evidence="6 7">
    <name type="scientific">Candidatus Anaerobiospirillum pullistercoris</name>
    <dbReference type="NCBI Taxonomy" id="2838452"/>
    <lineage>
        <taxon>Bacteria</taxon>
        <taxon>Pseudomonadati</taxon>
        <taxon>Pseudomonadota</taxon>
        <taxon>Gammaproteobacteria</taxon>
        <taxon>Aeromonadales</taxon>
        <taxon>Succinivibrionaceae</taxon>
        <taxon>Anaerobiospirillum</taxon>
    </lineage>
</organism>
<dbReference type="PANTHER" id="PTHR43776">
    <property type="entry name" value="TRANSPORT ATP-BINDING PROTEIN"/>
    <property type="match status" value="1"/>
</dbReference>
<protein>
    <submittedName>
        <fullName evidence="6">ATP-binding cassette domain-containing protein</fullName>
    </submittedName>
</protein>
<dbReference type="InterPro" id="IPR003593">
    <property type="entry name" value="AAA+_ATPase"/>
</dbReference>
<accession>A0A9D1WBM3</accession>
<gene>
    <name evidence="6" type="ORF">H9850_00750</name>
</gene>
<evidence type="ECO:0000313" key="7">
    <source>
        <dbReference type="Proteomes" id="UP000886829"/>
    </source>
</evidence>
<evidence type="ECO:0000313" key="6">
    <source>
        <dbReference type="EMBL" id="HIX55984.1"/>
    </source>
</evidence>
<dbReference type="InterPro" id="IPR050319">
    <property type="entry name" value="ABC_transp_ATP-bind"/>
</dbReference>
<reference evidence="6" key="2">
    <citation type="submission" date="2021-04" db="EMBL/GenBank/DDBJ databases">
        <authorList>
            <person name="Gilroy R."/>
        </authorList>
    </citation>
    <scope>NUCLEOTIDE SEQUENCE</scope>
    <source>
        <strain evidence="6">USASDec5-558</strain>
    </source>
</reference>
<dbReference type="Proteomes" id="UP000886829">
    <property type="component" value="Unassembled WGS sequence"/>
</dbReference>
<dbReference type="SMART" id="SM00382">
    <property type="entry name" value="AAA"/>
    <property type="match status" value="1"/>
</dbReference>
<dbReference type="PROSITE" id="PS50893">
    <property type="entry name" value="ABC_TRANSPORTER_2"/>
    <property type="match status" value="1"/>
</dbReference>
<comment type="similarity">
    <text evidence="1">Belongs to the ABC transporter superfamily.</text>
</comment>
<dbReference type="SUPFAM" id="SSF52540">
    <property type="entry name" value="P-loop containing nucleoside triphosphate hydrolases"/>
    <property type="match status" value="1"/>
</dbReference>
<dbReference type="EMBL" id="DXEV01000018">
    <property type="protein sequence ID" value="HIX55984.1"/>
    <property type="molecule type" value="Genomic_DNA"/>
</dbReference>
<sequence length="365" mass="40428">MNEHSQKPELAPLLKIEQLSFAYHLPNGKQIAALRHLNLQVPRGAIMGLIGESGCGKTTLCNLLTLSLGYQYGQIYLQGQEIRSLVGQKEANKSSLWSQLFGRKKLQTATAAHAVGAASAAGATSAALTADPQLLRSYYSRVQYVFQDPKSAMPPHLPVKTFACAPLINLKHYSREQALEAVNEMLLQVGLSVDCLQRYPHELSIGQLQRINLVKSLIIEPELLLCDEITSALDEESAERCLALLRQYQSHGGTVLFITHDLGLAPKICSHFALMFKGSILEQWQGTEKPLHPYAQQLQQAQDILAQKAELSSWQDPMVLSCPVSIDLLCPFLLRCSQAHEPCLQQAPTWHQLNAQHKICCHLKA</sequence>
<feature type="domain" description="ABC transporter" evidence="5">
    <location>
        <begin position="14"/>
        <end position="302"/>
    </location>
</feature>
<keyword evidence="3" id="KW-0547">Nucleotide-binding</keyword>
<proteinExistence type="inferred from homology"/>
<keyword evidence="2" id="KW-0813">Transport</keyword>
<dbReference type="AlphaFoldDB" id="A0A9D1WBM3"/>
<dbReference type="Gene3D" id="3.40.50.300">
    <property type="entry name" value="P-loop containing nucleotide triphosphate hydrolases"/>
    <property type="match status" value="1"/>
</dbReference>
<dbReference type="InterPro" id="IPR027417">
    <property type="entry name" value="P-loop_NTPase"/>
</dbReference>
<dbReference type="Pfam" id="PF00005">
    <property type="entry name" value="ABC_tran"/>
    <property type="match status" value="1"/>
</dbReference>
<evidence type="ECO:0000256" key="1">
    <source>
        <dbReference type="ARBA" id="ARBA00005417"/>
    </source>
</evidence>
<evidence type="ECO:0000256" key="2">
    <source>
        <dbReference type="ARBA" id="ARBA00022448"/>
    </source>
</evidence>
<reference evidence="6" key="1">
    <citation type="journal article" date="2021" name="PeerJ">
        <title>Extensive microbial diversity within the chicken gut microbiome revealed by metagenomics and culture.</title>
        <authorList>
            <person name="Gilroy R."/>
            <person name="Ravi A."/>
            <person name="Getino M."/>
            <person name="Pursley I."/>
            <person name="Horton D.L."/>
            <person name="Alikhan N.F."/>
            <person name="Baker D."/>
            <person name="Gharbi K."/>
            <person name="Hall N."/>
            <person name="Watson M."/>
            <person name="Adriaenssens E.M."/>
            <person name="Foster-Nyarko E."/>
            <person name="Jarju S."/>
            <person name="Secka A."/>
            <person name="Antonio M."/>
            <person name="Oren A."/>
            <person name="Chaudhuri R.R."/>
            <person name="La Ragione R."/>
            <person name="Hildebrand F."/>
            <person name="Pallen M.J."/>
        </authorList>
    </citation>
    <scope>NUCLEOTIDE SEQUENCE</scope>
    <source>
        <strain evidence="6">USASDec5-558</strain>
    </source>
</reference>
<dbReference type="GO" id="GO:0055085">
    <property type="term" value="P:transmembrane transport"/>
    <property type="evidence" value="ECO:0007669"/>
    <property type="project" value="UniProtKB-ARBA"/>
</dbReference>
<evidence type="ECO:0000256" key="3">
    <source>
        <dbReference type="ARBA" id="ARBA00022741"/>
    </source>
</evidence>
<evidence type="ECO:0000256" key="4">
    <source>
        <dbReference type="ARBA" id="ARBA00022840"/>
    </source>
</evidence>
<comment type="caution">
    <text evidence="6">The sequence shown here is derived from an EMBL/GenBank/DDBJ whole genome shotgun (WGS) entry which is preliminary data.</text>
</comment>
<dbReference type="GO" id="GO:0005524">
    <property type="term" value="F:ATP binding"/>
    <property type="evidence" value="ECO:0007669"/>
    <property type="project" value="UniProtKB-KW"/>
</dbReference>
<name>A0A9D1WBM3_9GAMM</name>
<dbReference type="PANTHER" id="PTHR43776:SF7">
    <property type="entry name" value="D,D-DIPEPTIDE TRANSPORT ATP-BINDING PROTEIN DDPF-RELATED"/>
    <property type="match status" value="1"/>
</dbReference>